<protein>
    <submittedName>
        <fullName evidence="2">RimJ/RimL family protein N-acetyltransferase</fullName>
    </submittedName>
</protein>
<gene>
    <name evidence="2" type="ORF">HNQ46_000503</name>
</gene>
<dbReference type="PANTHER" id="PTHR43415:SF6">
    <property type="entry name" value="SPERMIDINE N(1)-ACETYLTRANSFERASE"/>
    <property type="match status" value="1"/>
</dbReference>
<dbReference type="InterPro" id="IPR000182">
    <property type="entry name" value="GNAT_dom"/>
</dbReference>
<feature type="domain" description="N-acetyltransferase" evidence="1">
    <location>
        <begin position="3"/>
        <end position="145"/>
    </location>
</feature>
<dbReference type="Gene3D" id="3.40.630.30">
    <property type="match status" value="1"/>
</dbReference>
<dbReference type="GO" id="GO:0004145">
    <property type="term" value="F:diamine N-acetyltransferase activity"/>
    <property type="evidence" value="ECO:0007669"/>
    <property type="project" value="TreeGrafter"/>
</dbReference>
<proteinExistence type="predicted"/>
<name>A0A7W9SFR5_9FIRM</name>
<dbReference type="EMBL" id="JACHHH010000002">
    <property type="protein sequence ID" value="MBB6040540.1"/>
    <property type="molecule type" value="Genomic_DNA"/>
</dbReference>
<keyword evidence="2" id="KW-0808">Transferase</keyword>
<reference evidence="2 3" key="1">
    <citation type="submission" date="2020-08" db="EMBL/GenBank/DDBJ databases">
        <title>Genomic Encyclopedia of Type Strains, Phase IV (KMG-IV): sequencing the most valuable type-strain genomes for metagenomic binning, comparative biology and taxonomic classification.</title>
        <authorList>
            <person name="Goeker M."/>
        </authorList>
    </citation>
    <scope>NUCLEOTIDE SEQUENCE [LARGE SCALE GENOMIC DNA]</scope>
    <source>
        <strain evidence="2 3">DSM 17245</strain>
    </source>
</reference>
<comment type="caution">
    <text evidence="2">The sequence shown here is derived from an EMBL/GenBank/DDBJ whole genome shotgun (WGS) entry which is preliminary data.</text>
</comment>
<dbReference type="SUPFAM" id="SSF55729">
    <property type="entry name" value="Acyl-CoA N-acyltransferases (Nat)"/>
    <property type="match status" value="1"/>
</dbReference>
<dbReference type="Pfam" id="PF13302">
    <property type="entry name" value="Acetyltransf_3"/>
    <property type="match status" value="1"/>
</dbReference>
<evidence type="ECO:0000259" key="1">
    <source>
        <dbReference type="Pfam" id="PF13302"/>
    </source>
</evidence>
<dbReference type="Proteomes" id="UP000522163">
    <property type="component" value="Unassembled WGS sequence"/>
</dbReference>
<sequence length="173" mass="20569">MKISLRPVTREDGKLIVEWRNSKSVSSHCFDKRPITLESNEYFFEHFVETGKYRQFIVERMDEDFGAFSYPIATVYLKDFDDVNKRCELCIFTSNDQEWNTESQKIAIRKLLEISFIEYKMHKIYTFVFEKNIDEIELMKQAGFQVEAILKDEALNHYGDYVNVLRMVVFANA</sequence>
<dbReference type="GeneID" id="85014066"/>
<dbReference type="InterPro" id="IPR016181">
    <property type="entry name" value="Acyl_CoA_acyltransferase"/>
</dbReference>
<dbReference type="AlphaFoldDB" id="A0A7W9SFR5"/>
<evidence type="ECO:0000313" key="3">
    <source>
        <dbReference type="Proteomes" id="UP000522163"/>
    </source>
</evidence>
<evidence type="ECO:0000313" key="2">
    <source>
        <dbReference type="EMBL" id="MBB6040540.1"/>
    </source>
</evidence>
<dbReference type="PANTHER" id="PTHR43415">
    <property type="entry name" value="SPERMIDINE N(1)-ACETYLTRANSFERASE"/>
    <property type="match status" value="1"/>
</dbReference>
<accession>A0A7W9SFR5</accession>
<organism evidence="2 3">
    <name type="scientific">Oribacterium sinus</name>
    <dbReference type="NCBI Taxonomy" id="237576"/>
    <lineage>
        <taxon>Bacteria</taxon>
        <taxon>Bacillati</taxon>
        <taxon>Bacillota</taxon>
        <taxon>Clostridia</taxon>
        <taxon>Lachnospirales</taxon>
        <taxon>Lachnospiraceae</taxon>
        <taxon>Oribacterium</taxon>
    </lineage>
</organism>
<dbReference type="RefSeq" id="WP_183682567.1">
    <property type="nucleotide sequence ID" value="NZ_JACHHH010000002.1"/>
</dbReference>